<evidence type="ECO:0000256" key="6">
    <source>
        <dbReference type="SAM" id="MobiDB-lite"/>
    </source>
</evidence>
<feature type="domain" description="FlgD/Vpr Ig-like" evidence="7">
    <location>
        <begin position="112"/>
        <end position="169"/>
    </location>
</feature>
<evidence type="ECO:0000259" key="7">
    <source>
        <dbReference type="Pfam" id="PF13860"/>
    </source>
</evidence>
<keyword evidence="9" id="KW-0969">Cilium</keyword>
<proteinExistence type="inferred from homology"/>
<evidence type="ECO:0000256" key="5">
    <source>
        <dbReference type="RuleBase" id="RU362076"/>
    </source>
</evidence>
<evidence type="ECO:0000256" key="2">
    <source>
        <dbReference type="ARBA" id="ARBA00016013"/>
    </source>
</evidence>
<feature type="compositionally biased region" description="Low complexity" evidence="6">
    <location>
        <begin position="1"/>
        <end position="14"/>
    </location>
</feature>
<evidence type="ECO:0000256" key="4">
    <source>
        <dbReference type="ARBA" id="ARBA00024746"/>
    </source>
</evidence>
<protein>
    <recommendedName>
        <fullName evidence="2 5">Basal-body rod modification protein FlgD</fullName>
    </recommendedName>
</protein>
<evidence type="ECO:0000259" key="8">
    <source>
        <dbReference type="Pfam" id="PF13861"/>
    </source>
</evidence>
<evidence type="ECO:0000313" key="9">
    <source>
        <dbReference type="EMBL" id="PZQ76447.1"/>
    </source>
</evidence>
<dbReference type="AlphaFoldDB" id="A0A2W5S0X0"/>
<dbReference type="Gene3D" id="2.30.30.910">
    <property type="match status" value="1"/>
</dbReference>
<keyword evidence="9" id="KW-0966">Cell projection</keyword>
<organism evidence="9 10">
    <name type="scientific">Variovorax paradoxus</name>
    <dbReference type="NCBI Taxonomy" id="34073"/>
    <lineage>
        <taxon>Bacteria</taxon>
        <taxon>Pseudomonadati</taxon>
        <taxon>Pseudomonadota</taxon>
        <taxon>Betaproteobacteria</taxon>
        <taxon>Burkholderiales</taxon>
        <taxon>Comamonadaceae</taxon>
        <taxon>Variovorax</taxon>
    </lineage>
</organism>
<feature type="domain" description="FlgD Tudor-like" evidence="8">
    <location>
        <begin position="94"/>
        <end position="225"/>
    </location>
</feature>
<dbReference type="InterPro" id="IPR005648">
    <property type="entry name" value="FlgD"/>
</dbReference>
<accession>A0A2W5S0X0</accession>
<dbReference type="InterPro" id="IPR025965">
    <property type="entry name" value="FlgD/Vpr_Ig-like"/>
</dbReference>
<dbReference type="Gene3D" id="2.60.40.4070">
    <property type="match status" value="1"/>
</dbReference>
<name>A0A2W5S0X0_VARPD</name>
<dbReference type="GO" id="GO:0044781">
    <property type="term" value="P:bacterial-type flagellum organization"/>
    <property type="evidence" value="ECO:0007669"/>
    <property type="project" value="UniProtKB-UniRule"/>
</dbReference>
<evidence type="ECO:0000256" key="1">
    <source>
        <dbReference type="ARBA" id="ARBA00010577"/>
    </source>
</evidence>
<dbReference type="Pfam" id="PF13861">
    <property type="entry name" value="FLgD_tudor"/>
    <property type="match status" value="1"/>
</dbReference>
<sequence>MTSTTATAGLTGTTKSYNITSSSDPSSSSLSTSSAGEAQDRFLKLLVAQMSNQDPMNPMDNAQMTSQIAQINTVTGISQLNDTMKAMASQASAMQMMQASAMIGHGVLTKGNQLAFSDADTAIGAFDLPTGATSVQIQVVNANGTVIDTVSLGALDAGQHGFSLDAKGYPSDQKLRFNVVATNGSASIDATALMHDTVTAVGTATDGTLNLTLQQNGNTPYSGVRAVL</sequence>
<dbReference type="Pfam" id="PF13860">
    <property type="entry name" value="FlgD_ig"/>
    <property type="match status" value="1"/>
</dbReference>
<keyword evidence="3 5" id="KW-1005">Bacterial flagellum biogenesis</keyword>
<gene>
    <name evidence="9" type="ORF">DI563_07030</name>
</gene>
<feature type="compositionally biased region" description="Low complexity" evidence="6">
    <location>
        <begin position="21"/>
        <end position="34"/>
    </location>
</feature>
<keyword evidence="9" id="KW-0282">Flagellum</keyword>
<evidence type="ECO:0000313" key="10">
    <source>
        <dbReference type="Proteomes" id="UP000249135"/>
    </source>
</evidence>
<evidence type="ECO:0000256" key="3">
    <source>
        <dbReference type="ARBA" id="ARBA00022795"/>
    </source>
</evidence>
<dbReference type="InterPro" id="IPR025963">
    <property type="entry name" value="FLgD_Tudor"/>
</dbReference>
<comment type="caution">
    <text evidence="9">The sequence shown here is derived from an EMBL/GenBank/DDBJ whole genome shotgun (WGS) entry which is preliminary data.</text>
</comment>
<dbReference type="Pfam" id="PF03963">
    <property type="entry name" value="FlgD"/>
    <property type="match status" value="1"/>
</dbReference>
<reference evidence="9 10" key="1">
    <citation type="submission" date="2017-08" db="EMBL/GenBank/DDBJ databases">
        <title>Infants hospitalized years apart are colonized by the same room-sourced microbial strains.</title>
        <authorList>
            <person name="Brooks B."/>
            <person name="Olm M.R."/>
            <person name="Firek B.A."/>
            <person name="Baker R."/>
            <person name="Thomas B.C."/>
            <person name="Morowitz M.J."/>
            <person name="Banfield J.F."/>
        </authorList>
    </citation>
    <scope>NUCLEOTIDE SEQUENCE [LARGE SCALE GENOMIC DNA]</scope>
    <source>
        <strain evidence="9">S2_005_003_R2_41</strain>
    </source>
</reference>
<dbReference type="Proteomes" id="UP000249135">
    <property type="component" value="Unassembled WGS sequence"/>
</dbReference>
<comment type="similarity">
    <text evidence="1 5">Belongs to the FlgD family.</text>
</comment>
<dbReference type="EMBL" id="QFPP01000052">
    <property type="protein sequence ID" value="PZQ76447.1"/>
    <property type="molecule type" value="Genomic_DNA"/>
</dbReference>
<feature type="region of interest" description="Disordered" evidence="6">
    <location>
        <begin position="1"/>
        <end position="35"/>
    </location>
</feature>
<comment type="function">
    <text evidence="4 5">Required for flagellar hook formation. May act as a scaffolding protein.</text>
</comment>